<accession>A0A2I0TYD7</accession>
<reference evidence="2" key="2">
    <citation type="submission" date="2017-12" db="EMBL/GenBank/DDBJ databases">
        <title>Genome sequence of the Bar-tailed Godwit (Limosa lapponica baueri).</title>
        <authorList>
            <person name="Lima N.C.B."/>
            <person name="Parody-Merino A.M."/>
            <person name="Battley P.F."/>
            <person name="Fidler A.E."/>
            <person name="Prosdocimi F."/>
        </authorList>
    </citation>
    <scope>NUCLEOTIDE SEQUENCE [LARGE SCALE GENOMIC DNA]</scope>
</reference>
<organism evidence="1 2">
    <name type="scientific">Limosa lapponica baueri</name>
    <dbReference type="NCBI Taxonomy" id="1758121"/>
    <lineage>
        <taxon>Eukaryota</taxon>
        <taxon>Metazoa</taxon>
        <taxon>Chordata</taxon>
        <taxon>Craniata</taxon>
        <taxon>Vertebrata</taxon>
        <taxon>Euteleostomi</taxon>
        <taxon>Archelosauria</taxon>
        <taxon>Archosauria</taxon>
        <taxon>Dinosauria</taxon>
        <taxon>Saurischia</taxon>
        <taxon>Theropoda</taxon>
        <taxon>Coelurosauria</taxon>
        <taxon>Aves</taxon>
        <taxon>Neognathae</taxon>
        <taxon>Neoaves</taxon>
        <taxon>Charadriiformes</taxon>
        <taxon>Scolopacidae</taxon>
        <taxon>Limosa</taxon>
    </lineage>
</organism>
<dbReference type="Proteomes" id="UP000233556">
    <property type="component" value="Unassembled WGS sequence"/>
</dbReference>
<protein>
    <submittedName>
        <fullName evidence="1">Uncharacterized protein</fullName>
    </submittedName>
</protein>
<gene>
    <name evidence="1" type="ORF">llap_10849</name>
</gene>
<proteinExistence type="predicted"/>
<dbReference type="EMBL" id="KZ506641">
    <property type="protein sequence ID" value="PKU38840.1"/>
    <property type="molecule type" value="Genomic_DNA"/>
</dbReference>
<evidence type="ECO:0000313" key="2">
    <source>
        <dbReference type="Proteomes" id="UP000233556"/>
    </source>
</evidence>
<reference evidence="2" key="1">
    <citation type="submission" date="2017-11" db="EMBL/GenBank/DDBJ databases">
        <authorList>
            <person name="Lima N.C."/>
            <person name="Parody-Merino A.M."/>
            <person name="Battley P.F."/>
            <person name="Fidler A.E."/>
            <person name="Prosdocimi F."/>
        </authorList>
    </citation>
    <scope>NUCLEOTIDE SEQUENCE [LARGE SCALE GENOMIC DNA]</scope>
</reference>
<sequence length="124" mass="14878">MVLRDKGAEQSWQTFKDAFQRAQELSIPRCKKPSEKGKRPACLSQDLLVKVKGKKELHWQFRQDWVFWEEHRDTAWLGRDEVRKAKAPLELNQARDAKNNKKGFYRHVNQKKMARKKMKKKENK</sequence>
<dbReference type="OrthoDB" id="416454at2759"/>
<name>A0A2I0TYD7_LIMLA</name>
<keyword evidence="2" id="KW-1185">Reference proteome</keyword>
<evidence type="ECO:0000313" key="1">
    <source>
        <dbReference type="EMBL" id="PKU38840.1"/>
    </source>
</evidence>
<dbReference type="AlphaFoldDB" id="A0A2I0TYD7"/>